<dbReference type="Gene3D" id="3.10.180.10">
    <property type="entry name" value="2,3-Dihydroxybiphenyl 1,2-Dioxygenase, domain 1"/>
    <property type="match status" value="1"/>
</dbReference>
<dbReference type="PANTHER" id="PTHR46558:SF11">
    <property type="entry name" value="HTH-TYPE TRANSCRIPTIONAL REGULATOR XRE"/>
    <property type="match status" value="1"/>
</dbReference>
<dbReference type="PROSITE" id="PS50943">
    <property type="entry name" value="HTH_CROC1"/>
    <property type="match status" value="1"/>
</dbReference>
<protein>
    <submittedName>
        <fullName evidence="6">Transcriptional regulator</fullName>
    </submittedName>
</protein>
<dbReference type="PANTHER" id="PTHR46558">
    <property type="entry name" value="TRACRIPTIONAL REGULATORY PROTEIN-RELATED-RELATED"/>
    <property type="match status" value="1"/>
</dbReference>
<dbReference type="InterPro" id="IPR004360">
    <property type="entry name" value="Glyas_Fos-R_dOase_dom"/>
</dbReference>
<dbReference type="CDD" id="cd00093">
    <property type="entry name" value="HTH_XRE"/>
    <property type="match status" value="1"/>
</dbReference>
<dbReference type="SUPFAM" id="SSF47413">
    <property type="entry name" value="lambda repressor-like DNA-binding domains"/>
    <property type="match status" value="1"/>
</dbReference>
<dbReference type="SUPFAM" id="SSF54593">
    <property type="entry name" value="Glyoxalase/Bleomycin resistance protein/Dihydroxybiphenyl dioxygenase"/>
    <property type="match status" value="1"/>
</dbReference>
<dbReference type="Gene3D" id="1.10.260.40">
    <property type="entry name" value="lambda repressor-like DNA-binding domains"/>
    <property type="match status" value="1"/>
</dbReference>
<evidence type="ECO:0000256" key="3">
    <source>
        <dbReference type="ARBA" id="ARBA00023157"/>
    </source>
</evidence>
<dbReference type="InterPro" id="IPR029068">
    <property type="entry name" value="Glyas_Bleomycin-R_OHBP_Dase"/>
</dbReference>
<dbReference type="SMART" id="SM00530">
    <property type="entry name" value="HTH_XRE"/>
    <property type="match status" value="1"/>
</dbReference>
<dbReference type="Proteomes" id="UP000187074">
    <property type="component" value="Unassembled WGS sequence"/>
</dbReference>
<dbReference type="Pfam" id="PF01381">
    <property type="entry name" value="HTH_3"/>
    <property type="match status" value="1"/>
</dbReference>
<dbReference type="EMBL" id="MRTF01000009">
    <property type="protein sequence ID" value="OME89770.1"/>
    <property type="molecule type" value="Genomic_DNA"/>
</dbReference>
<dbReference type="STRING" id="1401.BK123_25755"/>
<dbReference type="InterPro" id="IPR006558">
    <property type="entry name" value="LamG-like"/>
</dbReference>
<dbReference type="PROSITE" id="PS51819">
    <property type="entry name" value="VOC"/>
    <property type="match status" value="1"/>
</dbReference>
<dbReference type="OrthoDB" id="9812495at2"/>
<accession>A0A1R1AWG2</accession>
<dbReference type="AlphaFoldDB" id="A0A1R1AWG2"/>
<feature type="domain" description="HTH cro/C1-type" evidence="4">
    <location>
        <begin position="12"/>
        <end position="66"/>
    </location>
</feature>
<feature type="domain" description="VOC" evidence="5">
    <location>
        <begin position="303"/>
        <end position="416"/>
    </location>
</feature>
<evidence type="ECO:0000313" key="7">
    <source>
        <dbReference type="Proteomes" id="UP000187074"/>
    </source>
</evidence>
<dbReference type="Pfam" id="PF13385">
    <property type="entry name" value="Laminin_G_3"/>
    <property type="match status" value="1"/>
</dbReference>
<dbReference type="SMART" id="SM00560">
    <property type="entry name" value="LamGL"/>
    <property type="match status" value="1"/>
</dbReference>
<dbReference type="GO" id="GO:0003677">
    <property type="term" value="F:DNA binding"/>
    <property type="evidence" value="ECO:0007669"/>
    <property type="project" value="UniProtKB-KW"/>
</dbReference>
<proteinExistence type="predicted"/>
<evidence type="ECO:0000259" key="5">
    <source>
        <dbReference type="PROSITE" id="PS51819"/>
    </source>
</evidence>
<organism evidence="6 7">
    <name type="scientific">Paenibacillus lautus</name>
    <name type="common">Bacillus lautus</name>
    <dbReference type="NCBI Taxonomy" id="1401"/>
    <lineage>
        <taxon>Bacteria</taxon>
        <taxon>Bacillati</taxon>
        <taxon>Bacillota</taxon>
        <taxon>Bacilli</taxon>
        <taxon>Bacillales</taxon>
        <taxon>Paenibacillaceae</taxon>
        <taxon>Paenibacillus</taxon>
    </lineage>
</organism>
<evidence type="ECO:0000256" key="1">
    <source>
        <dbReference type="ARBA" id="ARBA00022729"/>
    </source>
</evidence>
<gene>
    <name evidence="6" type="ORF">BK123_25755</name>
</gene>
<reference evidence="6 7" key="1">
    <citation type="submission" date="2016-11" db="EMBL/GenBank/DDBJ databases">
        <title>Paenibacillus species isolates.</title>
        <authorList>
            <person name="Beno S.M."/>
        </authorList>
    </citation>
    <scope>NUCLEOTIDE SEQUENCE [LARGE SCALE GENOMIC DNA]</scope>
    <source>
        <strain evidence="6 7">FSL F4-0100</strain>
    </source>
</reference>
<evidence type="ECO:0000313" key="6">
    <source>
        <dbReference type="EMBL" id="OME89770.1"/>
    </source>
</evidence>
<dbReference type="InterPro" id="IPR010982">
    <property type="entry name" value="Lambda_DNA-bd_dom_sf"/>
</dbReference>
<dbReference type="Pfam" id="PF00903">
    <property type="entry name" value="Glyoxalase"/>
    <property type="match status" value="1"/>
</dbReference>
<keyword evidence="1" id="KW-0732">Signal</keyword>
<dbReference type="Gene3D" id="2.60.120.200">
    <property type="match status" value="1"/>
</dbReference>
<sequence>MIQANNVINGNIGRLRKQLGITQEQLANRLGVSYQAVSKWENGQSCPDILLIPMLADVFGVTIDEIFGRTIHNIDLRKGLVLEYLFDGDVRDSSGEGRHGRLEGGKYGIDRFGRKGGALALDGRNHYVRIDQPPILSNDAFSISVWCYYDTHKILRGWHSAIVSQDGHNQNRTFQLSTKDEYITLHGFLREPDLSMNAKIVKEHWYHVTMTYEESRYRMYVNGRPVAERSGSFTPHNEERMYIGRKSTDEPYFFFQGRIDDLRIYNRALENREIEALYLEGGYKPAPMPQVESVEEPIPVLEGLDDIRMIFTKDTIEAAAEWYTRNLGFNILMQEESFYMLTLYNSPNLLLECVNAGEPKSGQEASFIFKTNRDIVELSSYLSAAGARVEQIRDEGFAWFLDFSDPFGQAWIIMREKGSHPF</sequence>
<evidence type="ECO:0000259" key="4">
    <source>
        <dbReference type="PROSITE" id="PS50943"/>
    </source>
</evidence>
<dbReference type="SUPFAM" id="SSF49899">
    <property type="entry name" value="Concanavalin A-like lectins/glucanases"/>
    <property type="match status" value="1"/>
</dbReference>
<dbReference type="InterPro" id="IPR013320">
    <property type="entry name" value="ConA-like_dom_sf"/>
</dbReference>
<dbReference type="InterPro" id="IPR001387">
    <property type="entry name" value="Cro/C1-type_HTH"/>
</dbReference>
<keyword evidence="2" id="KW-0238">DNA-binding</keyword>
<dbReference type="InterPro" id="IPR037523">
    <property type="entry name" value="VOC_core"/>
</dbReference>
<name>A0A1R1AWG2_PAELA</name>
<evidence type="ECO:0000256" key="2">
    <source>
        <dbReference type="ARBA" id="ARBA00023125"/>
    </source>
</evidence>
<comment type="caution">
    <text evidence="6">The sequence shown here is derived from an EMBL/GenBank/DDBJ whole genome shotgun (WGS) entry which is preliminary data.</text>
</comment>
<keyword evidence="3" id="KW-1015">Disulfide bond</keyword>
<dbReference type="RefSeq" id="WP_076325197.1">
    <property type="nucleotide sequence ID" value="NZ_MRTF01000009.1"/>
</dbReference>